<keyword evidence="3" id="KW-1185">Reference proteome</keyword>
<evidence type="ECO:0000313" key="2">
    <source>
        <dbReference type="EMBL" id="OQP29757.1"/>
    </source>
</evidence>
<evidence type="ECO:0000256" key="1">
    <source>
        <dbReference type="SAM" id="SignalP"/>
    </source>
</evidence>
<comment type="caution">
    <text evidence="2">The sequence shown here is derived from an EMBL/GenBank/DDBJ whole genome shotgun (WGS) entry which is preliminary data.</text>
</comment>
<reference evidence="2 3" key="1">
    <citation type="submission" date="2017-02" db="EMBL/GenBank/DDBJ databases">
        <title>Whole genome shotgun sequence of Pantoea agglomerans strain AS1 isolated from a cycad, Zamia floridana in Central Florida, USA.</title>
        <authorList>
            <person name="Lata P."/>
            <person name="Govindarajan S."/>
            <person name="Qi F."/>
            <person name="Li J.-L."/>
            <person name="Maurya S.K."/>
            <person name="Sahoo M.K."/>
        </authorList>
    </citation>
    <scope>NUCLEOTIDE SEQUENCE [LARGE SCALE GENOMIC DNA]</scope>
    <source>
        <strain evidence="2 3">AS1</strain>
    </source>
</reference>
<dbReference type="RefSeq" id="WP_081142691.1">
    <property type="nucleotide sequence ID" value="NZ_MWUE01000046.1"/>
</dbReference>
<dbReference type="AlphaFoldDB" id="A0A1V9D7G2"/>
<sequence>MKNIKTSASLAAICLAMAMANSAMASDNSANVNVKGVLVSGCNIKMTLHDIHMTGRAQDFVPASDFSFDALPTKIKVGTIDLTSCGEDFKAQLALGSKPIEGYGKVFSLVDTSGSATTDWGFGLIQKDGDSEVRQWNPSSPVTTLQGGHKYEYLSGMVTAANISKLPDPGQYTGKMTFTVTPE</sequence>
<keyword evidence="1" id="KW-0732">Signal</keyword>
<name>A0A1V9D7G2_9GAMM</name>
<protein>
    <recommendedName>
        <fullName evidence="4">Fimbrial-type adhesion domain-containing protein</fullName>
    </recommendedName>
</protein>
<dbReference type="EMBL" id="MWUE01000046">
    <property type="protein sequence ID" value="OQP29757.1"/>
    <property type="molecule type" value="Genomic_DNA"/>
</dbReference>
<proteinExistence type="predicted"/>
<organism evidence="2 3">
    <name type="scientific">Pantoea latae</name>
    <dbReference type="NCBI Taxonomy" id="1964541"/>
    <lineage>
        <taxon>Bacteria</taxon>
        <taxon>Pseudomonadati</taxon>
        <taxon>Pseudomonadota</taxon>
        <taxon>Gammaproteobacteria</taxon>
        <taxon>Enterobacterales</taxon>
        <taxon>Erwiniaceae</taxon>
        <taxon>Pantoea</taxon>
    </lineage>
</organism>
<accession>A0A1V9D7G2</accession>
<gene>
    <name evidence="2" type="ORF">B2J69_22910</name>
</gene>
<evidence type="ECO:0008006" key="4">
    <source>
        <dbReference type="Google" id="ProtNLM"/>
    </source>
</evidence>
<evidence type="ECO:0000313" key="3">
    <source>
        <dbReference type="Proteomes" id="UP000192769"/>
    </source>
</evidence>
<dbReference type="Proteomes" id="UP000192769">
    <property type="component" value="Unassembled WGS sequence"/>
</dbReference>
<feature type="chain" id="PRO_5013365816" description="Fimbrial-type adhesion domain-containing protein" evidence="1">
    <location>
        <begin position="26"/>
        <end position="183"/>
    </location>
</feature>
<feature type="signal peptide" evidence="1">
    <location>
        <begin position="1"/>
        <end position="25"/>
    </location>
</feature>